<name>A0ABY4CJH1_9BACL</name>
<dbReference type="InterPro" id="IPR013341">
    <property type="entry name" value="Mandelate_racemase_N_dom"/>
</dbReference>
<proteinExistence type="predicted"/>
<accession>A0ABY4CJH1</accession>
<organism evidence="5 6">
    <name type="scientific">Fodinisporobacter ferrooxydans</name>
    <dbReference type="NCBI Taxonomy" id="2901836"/>
    <lineage>
        <taxon>Bacteria</taxon>
        <taxon>Bacillati</taxon>
        <taxon>Bacillota</taxon>
        <taxon>Bacilli</taxon>
        <taxon>Bacillales</taxon>
        <taxon>Alicyclobacillaceae</taxon>
        <taxon>Fodinisporobacter</taxon>
    </lineage>
</organism>
<dbReference type="InterPro" id="IPR018110">
    <property type="entry name" value="Mandel_Rmase/mucon_lact_enz_CS"/>
</dbReference>
<comment type="cofactor">
    <cofactor evidence="1">
        <name>Mg(2+)</name>
        <dbReference type="ChEBI" id="CHEBI:18420"/>
    </cofactor>
</comment>
<dbReference type="CDD" id="cd03316">
    <property type="entry name" value="MR_like"/>
    <property type="match status" value="1"/>
</dbReference>
<dbReference type="Gene3D" id="3.20.20.120">
    <property type="entry name" value="Enolase-like C-terminal domain"/>
    <property type="match status" value="1"/>
</dbReference>
<dbReference type="SUPFAM" id="SSF54826">
    <property type="entry name" value="Enolase N-terminal domain-like"/>
    <property type="match status" value="1"/>
</dbReference>
<dbReference type="SUPFAM" id="SSF51604">
    <property type="entry name" value="Enolase C-terminal domain-like"/>
    <property type="match status" value="1"/>
</dbReference>
<feature type="domain" description="Mandelate racemase/muconate lactonizing enzyme C-terminal" evidence="4">
    <location>
        <begin position="150"/>
        <end position="247"/>
    </location>
</feature>
<dbReference type="InterPro" id="IPR029017">
    <property type="entry name" value="Enolase-like_N"/>
</dbReference>
<dbReference type="InterPro" id="IPR036849">
    <property type="entry name" value="Enolase-like_C_sf"/>
</dbReference>
<dbReference type="InterPro" id="IPR046945">
    <property type="entry name" value="RHMD-like"/>
</dbReference>
<keyword evidence="2" id="KW-0479">Metal-binding</keyword>
<keyword evidence="3" id="KW-0460">Magnesium</keyword>
<dbReference type="SFLD" id="SFLDG00179">
    <property type="entry name" value="mandelate_racemase"/>
    <property type="match status" value="1"/>
</dbReference>
<dbReference type="InterPro" id="IPR029065">
    <property type="entry name" value="Enolase_C-like"/>
</dbReference>
<evidence type="ECO:0000256" key="3">
    <source>
        <dbReference type="ARBA" id="ARBA00022842"/>
    </source>
</evidence>
<evidence type="ECO:0000313" key="5">
    <source>
        <dbReference type="EMBL" id="UOF90671.1"/>
    </source>
</evidence>
<dbReference type="PROSITE" id="PS00909">
    <property type="entry name" value="MR_MLE_2"/>
    <property type="match status" value="1"/>
</dbReference>
<dbReference type="EMBL" id="CP089291">
    <property type="protein sequence ID" value="UOF90671.1"/>
    <property type="molecule type" value="Genomic_DNA"/>
</dbReference>
<sequence>MSNARNIIDVVTEFYRIPLAEQMGDAKHGIHTHFELVIVKIILESGNQGVGYTYTGGVGGRAICNLIEHDLRPFLLGKDASCIEKIWEEMNWKIHYVGRGGIASFAISAIDIALWDLRAKKAEEPLWRLLGGTSNNTKAYAGAIDLNFPMEKLLKNIQGYLDSGFRAVKIKLGQERLEEDIERVAAVRALIGSDIVFMVDANMKWSIATAIKAAWMLKEFDIFWLEEPTIPDDYDGYHRIAKEGGVAIAAGENFHTIYEFQNMITRGNIDFPQPDASNIGGITGWLKVAHLAHVHNLPVCTHGMQELHVSLMSAMPHASYLEVHSFPIDRYTTRPLVLENGKAVAPDTPGIGVEFRRDLLQEYKTEFLTDKIAVNR</sequence>
<dbReference type="Pfam" id="PF02746">
    <property type="entry name" value="MR_MLE_N"/>
    <property type="match status" value="1"/>
</dbReference>
<dbReference type="SFLD" id="SFLDS00001">
    <property type="entry name" value="Enolase"/>
    <property type="match status" value="1"/>
</dbReference>
<reference evidence="5" key="1">
    <citation type="submission" date="2021-12" db="EMBL/GenBank/DDBJ databases">
        <title>Alicyclobacillaceae gen. nov., sp. nov., isolated from chalcocite enrichment system.</title>
        <authorList>
            <person name="Jiang Z."/>
        </authorList>
    </citation>
    <scope>NUCLEOTIDE SEQUENCE</scope>
    <source>
        <strain evidence="5">MYW30-H2</strain>
    </source>
</reference>
<dbReference type="SMART" id="SM00922">
    <property type="entry name" value="MR_MLE"/>
    <property type="match status" value="1"/>
</dbReference>
<dbReference type="RefSeq" id="WP_347437370.1">
    <property type="nucleotide sequence ID" value="NZ_CP089291.1"/>
</dbReference>
<evidence type="ECO:0000256" key="2">
    <source>
        <dbReference type="ARBA" id="ARBA00022723"/>
    </source>
</evidence>
<evidence type="ECO:0000313" key="6">
    <source>
        <dbReference type="Proteomes" id="UP000830167"/>
    </source>
</evidence>
<evidence type="ECO:0000259" key="4">
    <source>
        <dbReference type="SMART" id="SM00922"/>
    </source>
</evidence>
<dbReference type="Pfam" id="PF13378">
    <property type="entry name" value="MR_MLE_C"/>
    <property type="match status" value="1"/>
</dbReference>
<evidence type="ECO:0000256" key="1">
    <source>
        <dbReference type="ARBA" id="ARBA00001946"/>
    </source>
</evidence>
<dbReference type="InterPro" id="IPR034382">
    <property type="entry name" value="AHGA_cycloisomerase"/>
</dbReference>
<dbReference type="PANTHER" id="PTHR13794">
    <property type="entry name" value="ENOLASE SUPERFAMILY, MANDELATE RACEMASE"/>
    <property type="match status" value="1"/>
</dbReference>
<dbReference type="Proteomes" id="UP000830167">
    <property type="component" value="Chromosome"/>
</dbReference>
<keyword evidence="6" id="KW-1185">Reference proteome</keyword>
<dbReference type="PROSITE" id="PS00908">
    <property type="entry name" value="MR_MLE_1"/>
    <property type="match status" value="1"/>
</dbReference>
<protein>
    <submittedName>
        <fullName evidence="5">Mandelate racemase/muconate lactonizing enzyme family protein</fullName>
    </submittedName>
</protein>
<dbReference type="Gene3D" id="3.30.390.10">
    <property type="entry name" value="Enolase-like, N-terminal domain"/>
    <property type="match status" value="1"/>
</dbReference>
<gene>
    <name evidence="5" type="ORF">LSG31_22925</name>
</gene>
<dbReference type="InterPro" id="IPR013342">
    <property type="entry name" value="Mandelate_racemase_C"/>
</dbReference>
<dbReference type="PANTHER" id="PTHR13794:SF58">
    <property type="entry name" value="MITOCHONDRIAL ENOLASE SUPERFAMILY MEMBER 1"/>
    <property type="match status" value="1"/>
</dbReference>
<dbReference type="SFLD" id="SFLDF00557">
    <property type="entry name" value="3_6-anhydro-alpha-L-galactonat"/>
    <property type="match status" value="1"/>
</dbReference>